<accession>A7MN98</accession>
<dbReference type="AlphaFoldDB" id="A7MN98"/>
<name>A7MN98_CROS8</name>
<sequence>MFTLWECSGQQMIFLGKLMGQVFKHIKYRRGFCRRQPLFVHKIFAAKDEYAIFLLNVGGHHAGNIVFMLADHFIGLRQQRSAIDRLS</sequence>
<organism evidence="1 2">
    <name type="scientific">Cronobacter sakazakii (strain ATCC BAA-894)</name>
    <name type="common">Enterobacter sakazakii</name>
    <dbReference type="NCBI Taxonomy" id="290339"/>
    <lineage>
        <taxon>Bacteria</taxon>
        <taxon>Pseudomonadati</taxon>
        <taxon>Pseudomonadota</taxon>
        <taxon>Gammaproteobacteria</taxon>
        <taxon>Enterobacterales</taxon>
        <taxon>Enterobacteriaceae</taxon>
        <taxon>Cronobacter</taxon>
    </lineage>
</organism>
<gene>
    <name evidence="1" type="ordered locus">ESA_01569</name>
</gene>
<dbReference type="EMBL" id="CP000783">
    <property type="protein sequence ID" value="ABU76823.1"/>
    <property type="molecule type" value="Genomic_DNA"/>
</dbReference>
<dbReference type="Proteomes" id="UP000000260">
    <property type="component" value="Chromosome"/>
</dbReference>
<proteinExistence type="predicted"/>
<dbReference type="KEGG" id="esa:ESA_01569"/>
<dbReference type="HOGENOM" id="CLU_2478093_0_0_6"/>
<keyword evidence="2" id="KW-1185">Reference proteome</keyword>
<evidence type="ECO:0000313" key="2">
    <source>
        <dbReference type="Proteomes" id="UP000000260"/>
    </source>
</evidence>
<evidence type="ECO:0000313" key="1">
    <source>
        <dbReference type="EMBL" id="ABU76823.1"/>
    </source>
</evidence>
<protein>
    <submittedName>
        <fullName evidence="1">Uncharacterized protein</fullName>
    </submittedName>
</protein>
<reference evidence="1 2" key="1">
    <citation type="journal article" date="2010" name="PLoS ONE">
        <title>Genome sequence of Cronobacter sakazakii BAA-894 and comparative genomic hybridization analysis with other Cronobacter species.</title>
        <authorList>
            <person name="Kucerova E."/>
            <person name="Clifton S.W."/>
            <person name="Xia X.Q."/>
            <person name="Long F."/>
            <person name="Porwollik S."/>
            <person name="Fulton L."/>
            <person name="Fronick C."/>
            <person name="Minx P."/>
            <person name="Kyung K."/>
            <person name="Warren W."/>
            <person name="Fulton R."/>
            <person name="Feng D."/>
            <person name="Wollam A."/>
            <person name="Shah N."/>
            <person name="Bhonagiri V."/>
            <person name="Nash W.E."/>
            <person name="Hallsworth-Pepin K."/>
            <person name="Wilson R.K."/>
            <person name="McClelland M."/>
            <person name="Forsythe S.J."/>
        </authorList>
    </citation>
    <scope>NUCLEOTIDE SEQUENCE [LARGE SCALE GENOMIC DNA]</scope>
    <source>
        <strain evidence="1 2">ATCC BAA-894</strain>
    </source>
</reference>